<evidence type="ECO:0000313" key="3">
    <source>
        <dbReference type="Proteomes" id="UP000184267"/>
    </source>
</evidence>
<dbReference type="Proteomes" id="UP000184267">
    <property type="component" value="Unassembled WGS sequence"/>
</dbReference>
<sequence>MKQIWPYHLMGCLIIWYYWVHRKTSLQFLKTDRRRGNPLNTFIRNILRPFQARYEILNYESRLAEELLEDTVNPPNSDTELLPDDPALPRFMSGRKNWVSQPVHAAPPAARNAAVAPTDETRELAALLDTHTWVLDLFLDVRCPPMTPPFEWAGTWVVQDQLVGYEPRIVLMEKVATTFQTGTRGTNEGANKRPRNAGSNFATSSSQLPDTDSSGLS</sequence>
<feature type="region of interest" description="Disordered" evidence="1">
    <location>
        <begin position="182"/>
        <end position="217"/>
    </location>
</feature>
<evidence type="ECO:0000313" key="2">
    <source>
        <dbReference type="EMBL" id="OJT11721.1"/>
    </source>
</evidence>
<dbReference type="AlphaFoldDB" id="A0A1M2VVU5"/>
<gene>
    <name evidence="2" type="ORF">TRAPUB_11783</name>
</gene>
<dbReference type="EMBL" id="MNAD01000587">
    <property type="protein sequence ID" value="OJT11721.1"/>
    <property type="molecule type" value="Genomic_DNA"/>
</dbReference>
<keyword evidence="3" id="KW-1185">Reference proteome</keyword>
<protein>
    <submittedName>
        <fullName evidence="2">Uncharacterized protein</fullName>
    </submittedName>
</protein>
<comment type="caution">
    <text evidence="2">The sequence shown here is derived from an EMBL/GenBank/DDBJ whole genome shotgun (WGS) entry which is preliminary data.</text>
</comment>
<reference evidence="2 3" key="1">
    <citation type="submission" date="2016-10" db="EMBL/GenBank/DDBJ databases">
        <title>Genome sequence of the basidiomycete white-rot fungus Trametes pubescens.</title>
        <authorList>
            <person name="Makela M.R."/>
            <person name="Granchi Z."/>
            <person name="Peng M."/>
            <person name="De Vries R.P."/>
            <person name="Grigoriev I."/>
            <person name="Riley R."/>
            <person name="Hilden K."/>
        </authorList>
    </citation>
    <scope>NUCLEOTIDE SEQUENCE [LARGE SCALE GENOMIC DNA]</scope>
    <source>
        <strain evidence="2 3">FBCC735</strain>
    </source>
</reference>
<dbReference type="OMA" id="NDWALAK"/>
<feature type="compositionally biased region" description="Polar residues" evidence="1">
    <location>
        <begin position="197"/>
        <end position="217"/>
    </location>
</feature>
<proteinExistence type="predicted"/>
<organism evidence="2 3">
    <name type="scientific">Trametes pubescens</name>
    <name type="common">White-rot fungus</name>
    <dbReference type="NCBI Taxonomy" id="154538"/>
    <lineage>
        <taxon>Eukaryota</taxon>
        <taxon>Fungi</taxon>
        <taxon>Dikarya</taxon>
        <taxon>Basidiomycota</taxon>
        <taxon>Agaricomycotina</taxon>
        <taxon>Agaricomycetes</taxon>
        <taxon>Polyporales</taxon>
        <taxon>Polyporaceae</taxon>
        <taxon>Trametes</taxon>
    </lineage>
</organism>
<evidence type="ECO:0000256" key="1">
    <source>
        <dbReference type="SAM" id="MobiDB-lite"/>
    </source>
</evidence>
<accession>A0A1M2VVU5</accession>
<name>A0A1M2VVU5_TRAPU</name>